<evidence type="ECO:0000313" key="3">
    <source>
        <dbReference type="Proteomes" id="UP000030854"/>
    </source>
</evidence>
<feature type="compositionally biased region" description="Polar residues" evidence="1">
    <location>
        <begin position="53"/>
        <end position="66"/>
    </location>
</feature>
<reference evidence="2 3" key="1">
    <citation type="journal article" date="2014" name="BMC Genomics">
        <title>Adaptive genomic structural variation in the grape powdery mildew pathogen, Erysiphe necator.</title>
        <authorList>
            <person name="Jones L."/>
            <person name="Riaz S."/>
            <person name="Morales-Cruz A."/>
            <person name="Amrine K.C."/>
            <person name="McGuire B."/>
            <person name="Gubler W.D."/>
            <person name="Walker M.A."/>
            <person name="Cantu D."/>
        </authorList>
    </citation>
    <scope>NUCLEOTIDE SEQUENCE [LARGE SCALE GENOMIC DNA]</scope>
    <source>
        <strain evidence="3">c</strain>
    </source>
</reference>
<proteinExistence type="predicted"/>
<protein>
    <submittedName>
        <fullName evidence="2">Uncharacterized protein</fullName>
    </submittedName>
</protein>
<organism evidence="2 3">
    <name type="scientific">Uncinula necator</name>
    <name type="common">Grape powdery mildew</name>
    <dbReference type="NCBI Taxonomy" id="52586"/>
    <lineage>
        <taxon>Eukaryota</taxon>
        <taxon>Fungi</taxon>
        <taxon>Dikarya</taxon>
        <taxon>Ascomycota</taxon>
        <taxon>Pezizomycotina</taxon>
        <taxon>Leotiomycetes</taxon>
        <taxon>Erysiphales</taxon>
        <taxon>Erysiphaceae</taxon>
        <taxon>Erysiphe</taxon>
    </lineage>
</organism>
<feature type="region of interest" description="Disordered" evidence="1">
    <location>
        <begin position="40"/>
        <end position="76"/>
    </location>
</feature>
<evidence type="ECO:0000256" key="1">
    <source>
        <dbReference type="SAM" id="MobiDB-lite"/>
    </source>
</evidence>
<comment type="caution">
    <text evidence="2">The sequence shown here is derived from an EMBL/GenBank/DDBJ whole genome shotgun (WGS) entry which is preliminary data.</text>
</comment>
<dbReference type="AlphaFoldDB" id="A0A0B1P2H4"/>
<dbReference type="HOGENOM" id="CLU_2470744_0_0_1"/>
<accession>A0A0B1P2H4</accession>
<keyword evidence="3" id="KW-1185">Reference proteome</keyword>
<name>A0A0B1P2H4_UNCNE</name>
<evidence type="ECO:0000313" key="2">
    <source>
        <dbReference type="EMBL" id="KHJ32872.1"/>
    </source>
</evidence>
<gene>
    <name evidence="2" type="ORF">EV44_g3394</name>
</gene>
<dbReference type="EMBL" id="JNVN01001766">
    <property type="protein sequence ID" value="KHJ32872.1"/>
    <property type="molecule type" value="Genomic_DNA"/>
</dbReference>
<dbReference type="Proteomes" id="UP000030854">
    <property type="component" value="Unassembled WGS sequence"/>
</dbReference>
<sequence length="88" mass="9640">MIFITVISNLGSTLTRITEDIEKEEVVAFNTYIRLAKGHYAAVDSRPGPPNIPTRSQPTRGNGSSSSKEKRASEQVALTITPNVILRQ</sequence>